<keyword evidence="2" id="KW-0963">Cytoplasm</keyword>
<dbReference type="GO" id="GO:0035974">
    <property type="term" value="C:meiotic spindle pole body"/>
    <property type="evidence" value="ECO:0007669"/>
    <property type="project" value="TreeGrafter"/>
</dbReference>
<evidence type="ECO:0000256" key="7">
    <source>
        <dbReference type="SAM" id="MobiDB-lite"/>
    </source>
</evidence>
<dbReference type="Proteomes" id="UP000002489">
    <property type="component" value="Unassembled WGS sequence"/>
</dbReference>
<dbReference type="PANTHER" id="PTHR12688:SF0">
    <property type="entry name" value="DYNEIN LIGHT INTERMEDIATE CHAIN"/>
    <property type="match status" value="1"/>
</dbReference>
<dbReference type="STRING" id="426428.A0A0D2XQ32"/>
<dbReference type="PANTHER" id="PTHR12688">
    <property type="entry name" value="DYNEIN LIGHT INTERMEDIATE CHAIN"/>
    <property type="match status" value="1"/>
</dbReference>
<evidence type="ECO:0000256" key="4">
    <source>
        <dbReference type="ARBA" id="ARBA00023017"/>
    </source>
</evidence>
<feature type="compositionally biased region" description="Basic and acidic residues" evidence="7">
    <location>
        <begin position="18"/>
        <end position="27"/>
    </location>
</feature>
<name>A0A0D2XQ32_FUSOF</name>
<evidence type="ECO:0000256" key="2">
    <source>
        <dbReference type="ARBA" id="ARBA00022490"/>
    </source>
</evidence>
<evidence type="ECO:0000256" key="6">
    <source>
        <dbReference type="ARBA" id="ARBA00023212"/>
    </source>
</evidence>
<dbReference type="GO" id="GO:0005868">
    <property type="term" value="C:cytoplasmic dynein complex"/>
    <property type="evidence" value="ECO:0007669"/>
    <property type="project" value="InterPro"/>
</dbReference>
<dbReference type="AlphaFoldDB" id="A0A0D2XQ32"/>
<reference evidence="8" key="2">
    <citation type="submission" date="2025-08" db="UniProtKB">
        <authorList>
            <consortium name="EnsemblFungi"/>
        </authorList>
    </citation>
    <scope>IDENTIFICATION</scope>
    <source>
        <strain evidence="8">4287 / CBS 123668 / FGSC 9935 / NRRL 34936</strain>
    </source>
</reference>
<keyword evidence="6" id="KW-0206">Cytoskeleton</keyword>
<keyword evidence="4" id="KW-0243">Dynein</keyword>
<feature type="compositionally biased region" description="Polar residues" evidence="7">
    <location>
        <begin position="1"/>
        <end position="16"/>
    </location>
</feature>
<evidence type="ECO:0000313" key="8">
    <source>
        <dbReference type="EnsemblFungi" id="FOXG_06072P0"/>
    </source>
</evidence>
<dbReference type="EnsemblFungi" id="FOXG_06072T0">
    <property type="protein sequence ID" value="FOXG_06072P0"/>
    <property type="gene ID" value="FOXG_06072"/>
</dbReference>
<keyword evidence="3" id="KW-0493">Microtubule</keyword>
<dbReference type="GO" id="GO:0007018">
    <property type="term" value="P:microtubule-based movement"/>
    <property type="evidence" value="ECO:0007669"/>
    <property type="project" value="InterPro"/>
</dbReference>
<accession>A0A0D2XQ32</accession>
<evidence type="ECO:0000256" key="1">
    <source>
        <dbReference type="ARBA" id="ARBA00004245"/>
    </source>
</evidence>
<proteinExistence type="predicted"/>
<comment type="subcellular location">
    <subcellularLocation>
        <location evidence="1">Cytoplasm</location>
        <location evidence="1">Cytoskeleton</location>
    </subcellularLocation>
</comment>
<dbReference type="GO" id="GO:0005874">
    <property type="term" value="C:microtubule"/>
    <property type="evidence" value="ECO:0007669"/>
    <property type="project" value="UniProtKB-KW"/>
</dbReference>
<sequence>MAANTNRVSIYTTGSGDSEGRDGEQKKDLWTSMLESVASGKRLPEKNLIVLGGTPENQREFLESLSSSESKRNADRLKIPPIANNFALGYTYYDVLDADQDGSCINAQISLRTMY</sequence>
<feature type="region of interest" description="Disordered" evidence="7">
    <location>
        <begin position="1"/>
        <end position="27"/>
    </location>
</feature>
<dbReference type="GO" id="GO:0045504">
    <property type="term" value="F:dynein heavy chain binding"/>
    <property type="evidence" value="ECO:0007669"/>
    <property type="project" value="TreeGrafter"/>
</dbReference>
<dbReference type="GO" id="GO:0000226">
    <property type="term" value="P:microtubule cytoskeleton organization"/>
    <property type="evidence" value="ECO:0007669"/>
    <property type="project" value="TreeGrafter"/>
</dbReference>
<keyword evidence="5" id="KW-0505">Motor protein</keyword>
<dbReference type="InterPro" id="IPR008467">
    <property type="entry name" value="Dynein1_light_intermed_chain"/>
</dbReference>
<evidence type="ECO:0000256" key="5">
    <source>
        <dbReference type="ARBA" id="ARBA00023175"/>
    </source>
</evidence>
<protein>
    <submittedName>
        <fullName evidence="8">Uncharacterized protein</fullName>
    </submittedName>
</protein>
<organism evidence="8 9">
    <name type="scientific">Fusarium oxysporum (strain Fo5176)</name>
    <name type="common">Fusarium vascular wilt</name>
    <dbReference type="NCBI Taxonomy" id="660025"/>
    <lineage>
        <taxon>Eukaryota</taxon>
        <taxon>Fungi</taxon>
        <taxon>Dikarya</taxon>
        <taxon>Ascomycota</taxon>
        <taxon>Pezizomycotina</taxon>
        <taxon>Sordariomycetes</taxon>
        <taxon>Hypocreomycetidae</taxon>
        <taxon>Hypocreales</taxon>
        <taxon>Nectriaceae</taxon>
        <taxon>Fusarium</taxon>
        <taxon>Fusarium oxysporum species complex</taxon>
    </lineage>
</organism>
<reference evidence="9" key="1">
    <citation type="journal article" date="2012" name="Mol. Plant Microbe Interact.">
        <title>A highly conserved effector in Fusarium oxysporum is required for full virulence on Arabidopsis.</title>
        <authorList>
            <person name="Thatcher L.F."/>
            <person name="Gardiner D.M."/>
            <person name="Kazan K."/>
            <person name="Manners J."/>
        </authorList>
    </citation>
    <scope>NUCLEOTIDE SEQUENCE [LARGE SCALE GENOMIC DNA]</scope>
    <source>
        <strain evidence="9">Fo5176</strain>
    </source>
</reference>
<evidence type="ECO:0000313" key="9">
    <source>
        <dbReference type="Proteomes" id="UP000002489"/>
    </source>
</evidence>
<evidence type="ECO:0000256" key="3">
    <source>
        <dbReference type="ARBA" id="ARBA00022701"/>
    </source>
</evidence>